<evidence type="ECO:0000313" key="2">
    <source>
        <dbReference type="Proteomes" id="UP001159405"/>
    </source>
</evidence>
<name>A0ABN8MWA4_9CNID</name>
<dbReference type="EMBL" id="CALNXK010000003">
    <property type="protein sequence ID" value="CAH3034619.1"/>
    <property type="molecule type" value="Genomic_DNA"/>
</dbReference>
<dbReference type="PANTHER" id="PTHR34615">
    <property type="entry name" value="PX DOMAIN-CONTAINING PROTEIN"/>
    <property type="match status" value="1"/>
</dbReference>
<accession>A0ABN8MWA4</accession>
<protein>
    <recommendedName>
        <fullName evidence="3">DDE Tnp4 domain-containing protein</fullName>
    </recommendedName>
</protein>
<sequence>MSFRETREMLLLAYDSKIISGEEFLVLWESYRCKNPDFPYSSYARFDLENVDESECLAEFRVQKQDIPLLANVLQLPMNIHCPQRTICDRIEGLCMLLRRFSYPCRYSDMISRFGRPVPELCMITNEVMDNIFNNHSHRISQWNDDILNPQLLQEYADVIHAKGAPLENCFGFIDGTVRPIARPDQQQRIVYNGHKRVHSLKFQSVALPNGLIGNMYGPVGMVKKHDASMLVDSTFFMSSSKMHFPHWRAYVCVWRPCLPFTCAPSGTISSWYTNPSDGSI</sequence>
<comment type="caution">
    <text evidence="1">The sequence shown here is derived from an EMBL/GenBank/DDBJ whole genome shotgun (WGS) entry which is preliminary data.</text>
</comment>
<dbReference type="PANTHER" id="PTHR34615:SF1">
    <property type="entry name" value="PX DOMAIN-CONTAINING PROTEIN"/>
    <property type="match status" value="1"/>
</dbReference>
<evidence type="ECO:0008006" key="3">
    <source>
        <dbReference type="Google" id="ProtNLM"/>
    </source>
</evidence>
<evidence type="ECO:0000313" key="1">
    <source>
        <dbReference type="EMBL" id="CAH3034619.1"/>
    </source>
</evidence>
<gene>
    <name evidence="1" type="ORF">PLOB_00024777</name>
</gene>
<dbReference type="Proteomes" id="UP001159405">
    <property type="component" value="Unassembled WGS sequence"/>
</dbReference>
<organism evidence="1 2">
    <name type="scientific">Porites lobata</name>
    <dbReference type="NCBI Taxonomy" id="104759"/>
    <lineage>
        <taxon>Eukaryota</taxon>
        <taxon>Metazoa</taxon>
        <taxon>Cnidaria</taxon>
        <taxon>Anthozoa</taxon>
        <taxon>Hexacorallia</taxon>
        <taxon>Scleractinia</taxon>
        <taxon>Fungiina</taxon>
        <taxon>Poritidae</taxon>
        <taxon>Porites</taxon>
    </lineage>
</organism>
<proteinExistence type="predicted"/>
<keyword evidence="2" id="KW-1185">Reference proteome</keyword>
<reference evidence="1 2" key="1">
    <citation type="submission" date="2022-05" db="EMBL/GenBank/DDBJ databases">
        <authorList>
            <consortium name="Genoscope - CEA"/>
            <person name="William W."/>
        </authorList>
    </citation>
    <scope>NUCLEOTIDE SEQUENCE [LARGE SCALE GENOMIC DNA]</scope>
</reference>